<dbReference type="CDD" id="cd13159">
    <property type="entry name" value="PTB_LDLRAP-mammal-like"/>
    <property type="match status" value="1"/>
</dbReference>
<protein>
    <recommendedName>
        <fullName evidence="1">PID domain-containing protein</fullName>
    </recommendedName>
</protein>
<dbReference type="PROSITE" id="PS01179">
    <property type="entry name" value="PID"/>
    <property type="match status" value="1"/>
</dbReference>
<gene>
    <name evidence="2" type="ORF">ABEB36_010124</name>
</gene>
<dbReference type="PANTHER" id="PTHR11232:SF74">
    <property type="entry name" value="PTB DOMAIN-CONTAINING ADAPTER PROTEIN CED-6-LIKE PROTEIN"/>
    <property type="match status" value="1"/>
</dbReference>
<comment type="caution">
    <text evidence="2">The sequence shown here is derived from an EMBL/GenBank/DDBJ whole genome shotgun (WGS) entry which is preliminary data.</text>
</comment>
<dbReference type="AlphaFoldDB" id="A0ABD1EKQ4"/>
<dbReference type="PANTHER" id="PTHR11232">
    <property type="entry name" value="PHOSPHOTYROSINE INTERACTION DOMAIN-CONTAINING FAMILY MEMBER"/>
    <property type="match status" value="1"/>
</dbReference>
<dbReference type="SMART" id="SM00462">
    <property type="entry name" value="PTB"/>
    <property type="match status" value="1"/>
</dbReference>
<organism evidence="2 3">
    <name type="scientific">Hypothenemus hampei</name>
    <name type="common">Coffee berry borer</name>
    <dbReference type="NCBI Taxonomy" id="57062"/>
    <lineage>
        <taxon>Eukaryota</taxon>
        <taxon>Metazoa</taxon>
        <taxon>Ecdysozoa</taxon>
        <taxon>Arthropoda</taxon>
        <taxon>Hexapoda</taxon>
        <taxon>Insecta</taxon>
        <taxon>Pterygota</taxon>
        <taxon>Neoptera</taxon>
        <taxon>Endopterygota</taxon>
        <taxon>Coleoptera</taxon>
        <taxon>Polyphaga</taxon>
        <taxon>Cucujiformia</taxon>
        <taxon>Curculionidae</taxon>
        <taxon>Scolytinae</taxon>
        <taxon>Hypothenemus</taxon>
    </lineage>
</organism>
<feature type="domain" description="PID" evidence="1">
    <location>
        <begin position="48"/>
        <end position="181"/>
    </location>
</feature>
<keyword evidence="3" id="KW-1185">Reference proteome</keyword>
<dbReference type="SUPFAM" id="SSF50729">
    <property type="entry name" value="PH domain-like"/>
    <property type="match status" value="1"/>
</dbReference>
<dbReference type="InterPro" id="IPR051133">
    <property type="entry name" value="Adapter_Engulfment-Domain"/>
</dbReference>
<dbReference type="InterPro" id="IPR011993">
    <property type="entry name" value="PH-like_dom_sf"/>
</dbReference>
<evidence type="ECO:0000259" key="1">
    <source>
        <dbReference type="PROSITE" id="PS01179"/>
    </source>
</evidence>
<evidence type="ECO:0000313" key="3">
    <source>
        <dbReference type="Proteomes" id="UP001566132"/>
    </source>
</evidence>
<dbReference type="Proteomes" id="UP001566132">
    <property type="component" value="Unassembled WGS sequence"/>
</dbReference>
<reference evidence="2 3" key="1">
    <citation type="submission" date="2024-05" db="EMBL/GenBank/DDBJ databases">
        <title>Genetic variation in Jamaican populations of the coffee berry borer (Hypothenemus hampei).</title>
        <authorList>
            <person name="Errbii M."/>
            <person name="Myrie A."/>
        </authorList>
    </citation>
    <scope>NUCLEOTIDE SEQUENCE [LARGE SCALE GENOMIC DNA]</scope>
    <source>
        <strain evidence="2">JA-Hopewell-2020-01-JO</strain>
        <tissue evidence="2">Whole body</tissue>
    </source>
</reference>
<dbReference type="InterPro" id="IPR006020">
    <property type="entry name" value="PTB/PI_dom"/>
</dbReference>
<proteinExistence type="predicted"/>
<dbReference type="EMBL" id="JBDJPC010000007">
    <property type="protein sequence ID" value="KAL1494543.1"/>
    <property type="molecule type" value="Genomic_DNA"/>
</dbReference>
<sequence>MSFFKIKPIWKGNSKHKKLSEDAAQRSGKEVIIEPENEQTAELENEVVTFKLKYLGSTVVAKTSDKANASSEAVKNIIKTAKAARKQQKKLQRVIVAISTKGIAVTDLEGNDILKISIYRISNCASDSTHRQVFSFISTDQNETMECHAFFCSKKKLADTVTLTVGKIFTSAYETWRDSPQGQTLLKSNDILEGKLEENSPQRAVSEEKLIDFDGDGVEDDDWEFDRLISSRNTHQWVSFEDDFSRTAVPQALPQRNLILV</sequence>
<dbReference type="Gene3D" id="2.30.29.30">
    <property type="entry name" value="Pleckstrin-homology domain (PH domain)/Phosphotyrosine-binding domain (PTB)"/>
    <property type="match status" value="1"/>
</dbReference>
<dbReference type="Pfam" id="PF00640">
    <property type="entry name" value="PID"/>
    <property type="match status" value="1"/>
</dbReference>
<evidence type="ECO:0000313" key="2">
    <source>
        <dbReference type="EMBL" id="KAL1494543.1"/>
    </source>
</evidence>
<name>A0ABD1EKQ4_HYPHA</name>
<accession>A0ABD1EKQ4</accession>